<reference evidence="2 3" key="1">
    <citation type="journal article" date="2018" name="Nat. Genet.">
        <title>The Rosa genome provides new insights in the design of modern roses.</title>
        <authorList>
            <person name="Bendahmane M."/>
        </authorList>
    </citation>
    <scope>NUCLEOTIDE SEQUENCE [LARGE SCALE GENOMIC DNA]</scope>
    <source>
        <strain evidence="3">cv. Old Blush</strain>
    </source>
</reference>
<keyword evidence="3" id="KW-1185">Reference proteome</keyword>
<dbReference type="InterPro" id="IPR015915">
    <property type="entry name" value="Kelch-typ_b-propeller"/>
</dbReference>
<protein>
    <submittedName>
        <fullName evidence="2">Putative F-box domain, galactose oxidase, beta-propeller</fullName>
    </submittedName>
</protein>
<dbReference type="SUPFAM" id="SSF117281">
    <property type="entry name" value="Kelch motif"/>
    <property type="match status" value="1"/>
</dbReference>
<dbReference type="PROSITE" id="PS50181">
    <property type="entry name" value="FBOX"/>
    <property type="match status" value="1"/>
</dbReference>
<dbReference type="InterPro" id="IPR001810">
    <property type="entry name" value="F-box_dom"/>
</dbReference>
<dbReference type="InterPro" id="IPR036047">
    <property type="entry name" value="F-box-like_dom_sf"/>
</dbReference>
<dbReference type="OrthoDB" id="191037at2759"/>
<dbReference type="GO" id="GO:2000762">
    <property type="term" value="P:regulation of phenylpropanoid metabolic process"/>
    <property type="evidence" value="ECO:0007669"/>
    <property type="project" value="InterPro"/>
</dbReference>
<comment type="caution">
    <text evidence="2">The sequence shown here is derived from an EMBL/GenBank/DDBJ whole genome shotgun (WGS) entry which is preliminary data.</text>
</comment>
<dbReference type="Pfam" id="PF00646">
    <property type="entry name" value="F-box"/>
    <property type="match status" value="1"/>
</dbReference>
<dbReference type="Gene3D" id="2.120.10.80">
    <property type="entry name" value="Kelch-type beta propeller"/>
    <property type="match status" value="1"/>
</dbReference>
<sequence length="339" mass="37406">MQLTELIPGLPEEIAYECLTRLHYSAHRVASRVCRRWGELIKSRDFYNHRKQSGFTHKAASLIQALPVRTGSDGSKPAGPAVYGLSVFDPASGDWARVDPVPEYPDGLPLFCQVTSSEGKLVVMGGWDPASYQPVRHVFVYEFTTQRWSKGKDMPEVRSFFAAGELDGRVYVAGGHDENKYALRSARVYDVRADEWGELGGMSEERDECEGLVNGSEFWVVSGYGTDSQGGFVGSAEVYEIGSGRWRRVEDAWRAGECPRSCVGIGKDGKLFSWGERDSAVRAGPCGVELGRWAFVSGSEYLGGPHEFFLTGGENGKLEKVEMCEEFSGFVQSGCFVEI</sequence>
<evidence type="ECO:0000313" key="2">
    <source>
        <dbReference type="EMBL" id="PRQ44385.1"/>
    </source>
</evidence>
<gene>
    <name evidence="2" type="ORF">RchiOBHm_Chr3g0478681</name>
</gene>
<dbReference type="InterPro" id="IPR044595">
    <property type="entry name" value="KMD1-4"/>
</dbReference>
<feature type="domain" description="F-box" evidence="1">
    <location>
        <begin position="4"/>
        <end position="50"/>
    </location>
</feature>
<dbReference type="PANTHER" id="PTHR46407:SF4">
    <property type="entry name" value="F-BOX DOMAIN-CONTAINING PROTEIN"/>
    <property type="match status" value="1"/>
</dbReference>
<dbReference type="SMART" id="SM00612">
    <property type="entry name" value="Kelch"/>
    <property type="match status" value="2"/>
</dbReference>
<dbReference type="Pfam" id="PF01344">
    <property type="entry name" value="Kelch_1"/>
    <property type="match status" value="2"/>
</dbReference>
<dbReference type="CDD" id="cd22152">
    <property type="entry name" value="F-box_AtAFR-like"/>
    <property type="match status" value="1"/>
</dbReference>
<organism evidence="2 3">
    <name type="scientific">Rosa chinensis</name>
    <name type="common">China rose</name>
    <dbReference type="NCBI Taxonomy" id="74649"/>
    <lineage>
        <taxon>Eukaryota</taxon>
        <taxon>Viridiplantae</taxon>
        <taxon>Streptophyta</taxon>
        <taxon>Embryophyta</taxon>
        <taxon>Tracheophyta</taxon>
        <taxon>Spermatophyta</taxon>
        <taxon>Magnoliopsida</taxon>
        <taxon>eudicotyledons</taxon>
        <taxon>Gunneridae</taxon>
        <taxon>Pentapetalae</taxon>
        <taxon>rosids</taxon>
        <taxon>fabids</taxon>
        <taxon>Rosales</taxon>
        <taxon>Rosaceae</taxon>
        <taxon>Rosoideae</taxon>
        <taxon>Rosoideae incertae sedis</taxon>
        <taxon>Rosa</taxon>
    </lineage>
</organism>
<dbReference type="GO" id="GO:0080037">
    <property type="term" value="P:negative regulation of cytokinin-activated signaling pathway"/>
    <property type="evidence" value="ECO:0007669"/>
    <property type="project" value="InterPro"/>
</dbReference>
<dbReference type="EMBL" id="PDCK01000041">
    <property type="protein sequence ID" value="PRQ44385.1"/>
    <property type="molecule type" value="Genomic_DNA"/>
</dbReference>
<name>A0A2P6RDA8_ROSCH</name>
<evidence type="ECO:0000313" key="3">
    <source>
        <dbReference type="Proteomes" id="UP000238479"/>
    </source>
</evidence>
<dbReference type="Gene3D" id="1.20.1280.50">
    <property type="match status" value="1"/>
</dbReference>
<dbReference type="OMA" id="KIENIWP"/>
<evidence type="ECO:0000259" key="1">
    <source>
        <dbReference type="PROSITE" id="PS50181"/>
    </source>
</evidence>
<dbReference type="Proteomes" id="UP000238479">
    <property type="component" value="Chromosome 3"/>
</dbReference>
<dbReference type="InterPro" id="IPR006652">
    <property type="entry name" value="Kelch_1"/>
</dbReference>
<dbReference type="PANTHER" id="PTHR46407">
    <property type="entry name" value="OS02G0208700 PROTEIN"/>
    <property type="match status" value="1"/>
</dbReference>
<dbReference type="SUPFAM" id="SSF81383">
    <property type="entry name" value="F-box domain"/>
    <property type="match status" value="1"/>
</dbReference>
<dbReference type="SMART" id="SM00256">
    <property type="entry name" value="FBOX"/>
    <property type="match status" value="1"/>
</dbReference>
<accession>A0A2P6RDA8</accession>
<proteinExistence type="predicted"/>
<dbReference type="AlphaFoldDB" id="A0A2P6RDA8"/>
<dbReference type="Gramene" id="PRQ44385">
    <property type="protein sequence ID" value="PRQ44385"/>
    <property type="gene ID" value="RchiOBHm_Chr3g0478681"/>
</dbReference>